<accession>A0ABX9C5Q7</accession>
<dbReference type="CDD" id="cd00093">
    <property type="entry name" value="HTH_XRE"/>
    <property type="match status" value="1"/>
</dbReference>
<dbReference type="InterPro" id="IPR001387">
    <property type="entry name" value="Cro/C1-type_HTH"/>
</dbReference>
<sequence>MTPFGLFLQDIRRDRRLAQKQLAGLLEVDQSYLSGLESGRKGVPPVSMVERLKEGLKLN</sequence>
<comment type="caution">
    <text evidence="2">The sequence shown here is derived from an EMBL/GenBank/DDBJ whole genome shotgun (WGS) entry which is preliminary data.</text>
</comment>
<dbReference type="Pfam" id="PF13560">
    <property type="entry name" value="HTH_31"/>
    <property type="match status" value="1"/>
</dbReference>
<dbReference type="Gene3D" id="1.10.260.40">
    <property type="entry name" value="lambda repressor-like DNA-binding domains"/>
    <property type="match status" value="1"/>
</dbReference>
<protein>
    <recommendedName>
        <fullName evidence="1">HTH cro/C1-type domain-containing protein</fullName>
    </recommendedName>
</protein>
<gene>
    <name evidence="2" type="ORF">RB24_04555</name>
</gene>
<dbReference type="InterPro" id="IPR010982">
    <property type="entry name" value="Lambda_DNA-bd_dom_sf"/>
</dbReference>
<dbReference type="RefSeq" id="WP_181464885.1">
    <property type="nucleotide sequence ID" value="NZ_JUGD01000005.1"/>
</dbReference>
<evidence type="ECO:0000259" key="1">
    <source>
        <dbReference type="PROSITE" id="PS50943"/>
    </source>
</evidence>
<dbReference type="EMBL" id="JUGD01000005">
    <property type="protein sequence ID" value="RAM65773.1"/>
    <property type="molecule type" value="Genomic_DNA"/>
</dbReference>
<dbReference type="Proteomes" id="UP000248631">
    <property type="component" value="Unassembled WGS sequence"/>
</dbReference>
<feature type="domain" description="HTH cro/C1-type" evidence="1">
    <location>
        <begin position="8"/>
        <end position="52"/>
    </location>
</feature>
<reference evidence="2 3" key="1">
    <citation type="submission" date="2014-12" db="EMBL/GenBank/DDBJ databases">
        <title>Complete genome sequence of Herbaspirillum rubrisubalbicans Os38.</title>
        <authorList>
            <person name="Chen M."/>
            <person name="An Q."/>
        </authorList>
    </citation>
    <scope>NUCLEOTIDE SEQUENCE [LARGE SCALE GENOMIC DNA]</scope>
    <source>
        <strain evidence="2 3">Os38</strain>
    </source>
</reference>
<dbReference type="PROSITE" id="PS50943">
    <property type="entry name" value="HTH_CROC1"/>
    <property type="match status" value="1"/>
</dbReference>
<proteinExistence type="predicted"/>
<dbReference type="SUPFAM" id="SSF47413">
    <property type="entry name" value="lambda repressor-like DNA-binding domains"/>
    <property type="match status" value="1"/>
</dbReference>
<evidence type="ECO:0000313" key="2">
    <source>
        <dbReference type="EMBL" id="RAM65773.1"/>
    </source>
</evidence>
<name>A0ABX9C5Q7_9BURK</name>
<evidence type="ECO:0000313" key="3">
    <source>
        <dbReference type="Proteomes" id="UP000248631"/>
    </source>
</evidence>
<organism evidence="2 3">
    <name type="scientific">Herbaspirillum rubrisubalbicans</name>
    <dbReference type="NCBI Taxonomy" id="80842"/>
    <lineage>
        <taxon>Bacteria</taxon>
        <taxon>Pseudomonadati</taxon>
        <taxon>Pseudomonadota</taxon>
        <taxon>Betaproteobacteria</taxon>
        <taxon>Burkholderiales</taxon>
        <taxon>Oxalobacteraceae</taxon>
        <taxon>Herbaspirillum</taxon>
    </lineage>
</organism>
<keyword evidence="3" id="KW-1185">Reference proteome</keyword>